<evidence type="ECO:0000313" key="1">
    <source>
        <dbReference type="EMBL" id="JAD18081.1"/>
    </source>
</evidence>
<reference evidence="1" key="2">
    <citation type="journal article" date="2015" name="Data Brief">
        <title>Shoot transcriptome of the giant reed, Arundo donax.</title>
        <authorList>
            <person name="Barrero R.A."/>
            <person name="Guerrero F.D."/>
            <person name="Moolhuijzen P."/>
            <person name="Goolsby J.A."/>
            <person name="Tidwell J."/>
            <person name="Bellgard S.E."/>
            <person name="Bellgard M.I."/>
        </authorList>
    </citation>
    <scope>NUCLEOTIDE SEQUENCE</scope>
    <source>
        <tissue evidence="1">Shoot tissue taken approximately 20 cm above the soil surface</tissue>
    </source>
</reference>
<dbReference type="Pfam" id="PF13968">
    <property type="entry name" value="DUF4220"/>
    <property type="match status" value="1"/>
</dbReference>
<proteinExistence type="predicted"/>
<accession>A0A0A9U765</accession>
<dbReference type="AlphaFoldDB" id="A0A0A9U765"/>
<dbReference type="PANTHER" id="PTHR31325">
    <property type="entry name" value="OS01G0798800 PROTEIN-RELATED"/>
    <property type="match status" value="1"/>
</dbReference>
<reference evidence="1" key="1">
    <citation type="submission" date="2014-09" db="EMBL/GenBank/DDBJ databases">
        <authorList>
            <person name="Magalhaes I.L.F."/>
            <person name="Oliveira U."/>
            <person name="Santos F.R."/>
            <person name="Vidigal T.H.D.A."/>
            <person name="Brescovit A.D."/>
            <person name="Santos A.J."/>
        </authorList>
    </citation>
    <scope>NUCLEOTIDE SEQUENCE</scope>
    <source>
        <tissue evidence="1">Shoot tissue taken approximately 20 cm above the soil surface</tissue>
    </source>
</reference>
<dbReference type="InterPro" id="IPR007658">
    <property type="entry name" value="DUF594"/>
</dbReference>
<organism evidence="1">
    <name type="scientific">Arundo donax</name>
    <name type="common">Giant reed</name>
    <name type="synonym">Donax arundinaceus</name>
    <dbReference type="NCBI Taxonomy" id="35708"/>
    <lineage>
        <taxon>Eukaryota</taxon>
        <taxon>Viridiplantae</taxon>
        <taxon>Streptophyta</taxon>
        <taxon>Embryophyta</taxon>
        <taxon>Tracheophyta</taxon>
        <taxon>Spermatophyta</taxon>
        <taxon>Magnoliopsida</taxon>
        <taxon>Liliopsida</taxon>
        <taxon>Poales</taxon>
        <taxon>Poaceae</taxon>
        <taxon>PACMAD clade</taxon>
        <taxon>Arundinoideae</taxon>
        <taxon>Arundineae</taxon>
        <taxon>Arundo</taxon>
    </lineage>
</organism>
<dbReference type="InterPro" id="IPR025315">
    <property type="entry name" value="DUF4220"/>
</dbReference>
<protein>
    <submittedName>
        <fullName evidence="1">Uncharacterized protein</fullName>
    </submittedName>
</protein>
<sequence>MSHSNGNQTGFCPPKLISQIANLTASYTCKNSTASYTCQSEELSMVSSALIMFILIGFFLIGLSDVRASLHPKFRLLLSLALYLFLPVMSYLFSEAKDSSSSASGTLSVRPTLILVWMLSVELLRKKVDEIRVQGSYSSIIKRAGRVVWLGNLVFFNTSGGRKMAFTILWIVCATKLVQRIAFAEVEKRSYPNKSWPIFSYMAQILSQGQGANNDEEQVADREQERLKRCKYIVMGEEKLVGEPTADGYKLNMNTTDDDLKLLGIITVSEVWKLADKDKRFAGLDRDQRIRRLCLSFALFKLLRGRFEHLPEIAKEEAHDVRDLLMKGLHYNNDEKTAIFQVMADEVNFLYEYYHSVVPVVLASPLFLLLKYFLLPVVVVGICFLALLLCANGHLSYAFTRISEENFALQPGFAKLAICTLIRAAHSRPAFFFVVDFSITLLLFNIFFYEEVWEFLVVLKSNWFVISLLCNYVSKPRWSCLTFSLVLRCIMCLRDKKSNYTNIRLKQFSLVNHRWPLILPIPYFLSLKLRSVPVKDNMKQSIEACLVEHDRQGTPLTNGKSVLLRNNSFHQLSWACDNNSVAEVILTWHIATCLLEAELPPNRSCKEEADLSKVANRLSKYCAYLVVFHPELLPDRRAKAELVLEETKEELRSMLGCWGYYMSLPRARVKKLLEKKRHVSPKGTAGCCWSEIQGEAARRQSDRKKVVLNGAELGRQLIEKAGNNNDGRKLIWKIIADLWTELVIYVAPSNDEEHVKGHEEILVEGVELITVLWAFTMHTGISRPPKNPTNDGRPEA</sequence>
<dbReference type="Pfam" id="PF04578">
    <property type="entry name" value="DUF594"/>
    <property type="match status" value="1"/>
</dbReference>
<dbReference type="EMBL" id="GBRH01279814">
    <property type="protein sequence ID" value="JAD18081.1"/>
    <property type="molecule type" value="Transcribed_RNA"/>
</dbReference>
<name>A0A0A9U765_ARUDO</name>